<evidence type="ECO:0000256" key="7">
    <source>
        <dbReference type="HAMAP-Rule" id="MF_01587"/>
    </source>
</evidence>
<dbReference type="InterPro" id="IPR010994">
    <property type="entry name" value="RuvA_2-like"/>
</dbReference>
<comment type="catalytic activity">
    <reaction evidence="6 7">
        <text>NAD(+) + (deoxyribonucleotide)n-3'-hydroxyl + 5'-phospho-(deoxyribonucleotide)m = (deoxyribonucleotide)n+m + AMP + beta-nicotinamide D-nucleotide.</text>
        <dbReference type="EC" id="6.5.1.2"/>
    </reaction>
</comment>
<name>A0AAD1FDJ9_METFU</name>
<feature type="active site" description="N6-AMP-lysine intermediate" evidence="7">
    <location>
        <position position="124"/>
    </location>
</feature>
<dbReference type="InterPro" id="IPR004150">
    <property type="entry name" value="NAD_DNA_ligase_OB"/>
</dbReference>
<reference evidence="9 10" key="2">
    <citation type="journal article" date="2017" name="Int. J. Syst. Evol. Microbiol.">
        <title>Pseudomonas furukawaii sp. nov., a polychlorinated biphenyl-degrading bacterium isolated from biphenyl-contaminated soil in Japan.</title>
        <authorList>
            <person name="Kimura N."/>
            <person name="Watanabe T."/>
            <person name="Suenaga H."/>
            <person name="Fujihara H."/>
            <person name="Futagami T."/>
            <person name="Goto M."/>
            <person name="Hanada S."/>
            <person name="Hirose J."/>
        </authorList>
    </citation>
    <scope>NUCLEOTIDE SEQUENCE [LARGE SCALE GENOMIC DNA]</scope>
    <source>
        <strain evidence="10">DSM 10086 / NBRC 110670 / KF707</strain>
    </source>
</reference>
<keyword evidence="1 7" id="KW-0436">Ligase</keyword>
<keyword evidence="5 7" id="KW-0234">DNA repair</keyword>
<protein>
    <recommendedName>
        <fullName evidence="7">DNA ligase B</fullName>
        <ecNumber evidence="7">6.5.1.2</ecNumber>
    </recommendedName>
    <alternativeName>
        <fullName evidence="7">Polydeoxyribonucleotide synthase [NAD(+)] B</fullName>
    </alternativeName>
</protein>
<gene>
    <name evidence="7" type="primary">ligB</name>
    <name evidence="9" type="ORF">KF707C_3260</name>
</gene>
<dbReference type="InterPro" id="IPR013839">
    <property type="entry name" value="DNAligase_adenylation"/>
</dbReference>
<dbReference type="NCBIfam" id="NF005987">
    <property type="entry name" value="PRK08097.1"/>
    <property type="match status" value="1"/>
</dbReference>
<dbReference type="PANTHER" id="PTHR47810:SF1">
    <property type="entry name" value="DNA LIGASE B"/>
    <property type="match status" value="1"/>
</dbReference>
<dbReference type="RefSeq" id="WP_003455515.1">
    <property type="nucleotide sequence ID" value="NZ_AJMR01000224.1"/>
</dbReference>
<keyword evidence="3 7" id="KW-0227">DNA damage</keyword>
<dbReference type="Gene3D" id="1.10.287.610">
    <property type="entry name" value="Helix hairpin bin"/>
    <property type="match status" value="1"/>
</dbReference>
<evidence type="ECO:0000256" key="3">
    <source>
        <dbReference type="ARBA" id="ARBA00022763"/>
    </source>
</evidence>
<evidence type="ECO:0000256" key="2">
    <source>
        <dbReference type="ARBA" id="ARBA00022705"/>
    </source>
</evidence>
<evidence type="ECO:0000256" key="4">
    <source>
        <dbReference type="ARBA" id="ARBA00023027"/>
    </source>
</evidence>
<dbReference type="Gene3D" id="1.10.150.20">
    <property type="entry name" value="5' to 3' exonuclease, C-terminal subdomain"/>
    <property type="match status" value="1"/>
</dbReference>
<dbReference type="GO" id="GO:0006260">
    <property type="term" value="P:DNA replication"/>
    <property type="evidence" value="ECO:0007669"/>
    <property type="project" value="UniProtKB-KW"/>
</dbReference>
<dbReference type="InterPro" id="IPR033136">
    <property type="entry name" value="DNA_ligase_CS"/>
</dbReference>
<dbReference type="SMART" id="SM00532">
    <property type="entry name" value="LIGANc"/>
    <property type="match status" value="1"/>
</dbReference>
<dbReference type="EMBL" id="AP014862">
    <property type="protein sequence ID" value="BAU72014.1"/>
    <property type="molecule type" value="Genomic_DNA"/>
</dbReference>
<keyword evidence="2 7" id="KW-0235">DNA replication</keyword>
<evidence type="ECO:0000313" key="10">
    <source>
        <dbReference type="Proteomes" id="UP000218554"/>
    </source>
</evidence>
<evidence type="ECO:0000259" key="8">
    <source>
        <dbReference type="SMART" id="SM00532"/>
    </source>
</evidence>
<evidence type="ECO:0000256" key="5">
    <source>
        <dbReference type="ARBA" id="ARBA00023204"/>
    </source>
</evidence>
<dbReference type="GO" id="GO:0003911">
    <property type="term" value="F:DNA ligase (NAD+) activity"/>
    <property type="evidence" value="ECO:0007669"/>
    <property type="project" value="UniProtKB-UniRule"/>
</dbReference>
<reference evidence="10" key="1">
    <citation type="submission" date="2015-05" db="EMBL/GenBank/DDBJ databases">
        <title>Draft genome sequencing of a biphenyl-degrading bacterium, Pseudomonas balearica KF707 (=NBRC110670).</title>
        <authorList>
            <person name="Kimura N."/>
            <person name="Hirose J."/>
            <person name="Watanabe T."/>
            <person name="Suenaga H."/>
            <person name="Fujihara H."/>
            <person name="Noguchi M."/>
            <person name="Hashimoto M."/>
            <person name="Shimodaira J."/>
            <person name="Tsuchikane K."/>
            <person name="Hosoyama A."/>
            <person name="Yamazoe A."/>
            <person name="Fujita N."/>
            <person name="Furukawa K."/>
        </authorList>
    </citation>
    <scope>NUCLEOTIDE SEQUENCE [LARGE SCALE GENOMIC DNA]</scope>
    <source>
        <strain evidence="10">DSM 10086 / NBRC 110670 / KF707</strain>
    </source>
</reference>
<organism evidence="9 10">
    <name type="scientific">Metapseudomonas furukawaii</name>
    <name type="common">Pseudomonas furukawaii</name>
    <dbReference type="NCBI Taxonomy" id="1149133"/>
    <lineage>
        <taxon>Bacteria</taxon>
        <taxon>Pseudomonadati</taxon>
        <taxon>Pseudomonadota</taxon>
        <taxon>Gammaproteobacteria</taxon>
        <taxon>Pseudomonadales</taxon>
        <taxon>Pseudomonadaceae</taxon>
        <taxon>Metapseudomonas</taxon>
    </lineage>
</organism>
<dbReference type="InterPro" id="IPR020923">
    <property type="entry name" value="DNA_ligase_B"/>
</dbReference>
<dbReference type="InterPro" id="IPR050326">
    <property type="entry name" value="NAD_dep_DNA_ligaseB"/>
</dbReference>
<dbReference type="AlphaFoldDB" id="A0AAD1FDJ9"/>
<dbReference type="SUPFAM" id="SSF47781">
    <property type="entry name" value="RuvA domain 2-like"/>
    <property type="match status" value="1"/>
</dbReference>
<dbReference type="Pfam" id="PF03120">
    <property type="entry name" value="OB_DNA_ligase"/>
    <property type="match status" value="1"/>
</dbReference>
<keyword evidence="10" id="KW-1185">Reference proteome</keyword>
<dbReference type="SUPFAM" id="SSF56091">
    <property type="entry name" value="DNA ligase/mRNA capping enzyme, catalytic domain"/>
    <property type="match status" value="1"/>
</dbReference>
<dbReference type="Proteomes" id="UP000218554">
    <property type="component" value="Chromosome"/>
</dbReference>
<dbReference type="GO" id="GO:0006281">
    <property type="term" value="P:DNA repair"/>
    <property type="evidence" value="ECO:0007669"/>
    <property type="project" value="UniProtKB-KW"/>
</dbReference>
<keyword evidence="4 7" id="KW-0520">NAD</keyword>
<accession>A0AAD1FDJ9</accession>
<evidence type="ECO:0000313" key="9">
    <source>
        <dbReference type="EMBL" id="BAU72014.1"/>
    </source>
</evidence>
<evidence type="ECO:0000256" key="6">
    <source>
        <dbReference type="ARBA" id="ARBA00034005"/>
    </source>
</evidence>
<dbReference type="KEGG" id="pfuw:KF707C_3260"/>
<dbReference type="HAMAP" id="MF_01587">
    <property type="entry name" value="DNA_ligase_B"/>
    <property type="match status" value="1"/>
</dbReference>
<dbReference type="Gene3D" id="2.40.50.140">
    <property type="entry name" value="Nucleic acid-binding proteins"/>
    <property type="match status" value="1"/>
</dbReference>
<dbReference type="SUPFAM" id="SSF50249">
    <property type="entry name" value="Nucleic acid-binding proteins"/>
    <property type="match status" value="1"/>
</dbReference>
<dbReference type="Pfam" id="PF01653">
    <property type="entry name" value="DNA_ligase_aden"/>
    <property type="match status" value="1"/>
</dbReference>
<dbReference type="InterPro" id="IPR013840">
    <property type="entry name" value="DNAligase_N"/>
</dbReference>
<feature type="domain" description="NAD-dependent DNA ligase N-terminal" evidence="8">
    <location>
        <begin position="27"/>
        <end position="426"/>
    </location>
</feature>
<dbReference type="PANTHER" id="PTHR47810">
    <property type="entry name" value="DNA LIGASE"/>
    <property type="match status" value="1"/>
</dbReference>
<evidence type="ECO:0000256" key="1">
    <source>
        <dbReference type="ARBA" id="ARBA00022598"/>
    </source>
</evidence>
<dbReference type="Gene3D" id="3.30.470.30">
    <property type="entry name" value="DNA ligase/mRNA capping enzyme"/>
    <property type="match status" value="1"/>
</dbReference>
<sequence>MPRRIVPLTLALLPILATPCPRWTPDRAATELELLASQIGQWNLDYHRLGRSSVDDELYDQARARLELLRDCFPEVAPEPPDPLAGNRGPLPHPVPQTGLDKLGGPDSLEAWLGQRRDLWVQPKVDGVAVTLEYRKDRLVRAISRGDGRHGQDWSAQARRIPAIPKLLPGLGDAVLQGELYWRLADHVQAERGGQGARGKVAGLLNRRELKTADAAGIGLFVWDWPDGPMDMEARLDGLERLGFVDAKALTRPVAGADEVAAWRQRWYRSPLPFASDGVVIRQGRRPAASRWKPEPPHWAVAWKYPYGKALAEVRAVTFRVGRTGRITPLLRLQPVELDGRRIRQLGLGSLERWQALDVRPGDQVAIVLAGLTIPRLDSVVLRAAERAPVAVPDAGRHHALSCFRPSPGCEEQFLARLEWLGGKGGLDLRGLGRGTWARLGLEGMLDWLGLDAETLQARPGIGRARAQALQASFTAARQRPFTRWLKALGLPPSGGAALQGDWQELSERTALDWQSRDGLGPVRAERLVAFFQHPEVQALAATLQAEGISGFAPQ</sequence>
<proteinExistence type="inferred from homology"/>
<dbReference type="PROSITE" id="PS01056">
    <property type="entry name" value="DNA_LIGASE_N2"/>
    <property type="match status" value="1"/>
</dbReference>
<comment type="function">
    <text evidence="7">Catalyzes the formation of phosphodiester linkages between 5'-phosphoryl and 3'-hydroxyl groups in double-stranded DNA using NAD as a coenzyme and as the energy source for the reaction.</text>
</comment>
<dbReference type="EC" id="6.5.1.2" evidence="7"/>
<comment type="similarity">
    <text evidence="7">Belongs to the NAD-dependent DNA ligase family. LigB subfamily.</text>
</comment>
<dbReference type="InterPro" id="IPR012340">
    <property type="entry name" value="NA-bd_OB-fold"/>
</dbReference>